<dbReference type="InterPro" id="IPR001841">
    <property type="entry name" value="Znf_RING"/>
</dbReference>
<dbReference type="PROSITE" id="PS50089">
    <property type="entry name" value="ZF_RING_2"/>
    <property type="match status" value="1"/>
</dbReference>
<keyword evidence="7 10" id="KW-0472">Membrane</keyword>
<feature type="domain" description="RING-type" evidence="12">
    <location>
        <begin position="429"/>
        <end position="473"/>
    </location>
</feature>
<keyword evidence="4 8" id="KW-0863">Zinc-finger</keyword>
<protein>
    <recommendedName>
        <fullName evidence="12">RING-type domain-containing protein</fullName>
    </recommendedName>
</protein>
<comment type="subcellular location">
    <subcellularLocation>
        <location evidence="1">Membrane</location>
        <topology evidence="1">Single-pass membrane protein</topology>
    </subcellularLocation>
</comment>
<sequence length="533" mass="56987">MIPLLHPLLIGLLAVFLPVSAYIPAVPTNDTSLAIQGGLNITDVSRVILQWGSVVGLPGEDSQFVSYQLVGQHTNGISKGALVRFSEEDATNSTSDITTTPWIALVACDANATHASQDTDIFTLANERGAVGALLYSQWSSACIINAWYKDPDTFTALMDIYSTQSLASAHVILNQFYEAINITVYGEFNATTLNASQAEINQTLAAGYPTAPGYMWATLDAYNATGPLGINGSGGNQSSPVQANVGNSKTTLAMVILYAITGCIAGLFAVVIVTGVIRAIRHPERYRVAAGTGDVAGRGGVLTRAILDTFPLMKFAARRTETEGKDLEAHGDGQHPGHEMRDTQPEPASTAGIEQSQSQSTATGGIDAEAEAGAGGVEEVPRYEHDELADVPPARPRAGPSTVAASTSASASAQDDDPLPESIGRETCPICIVDFEDGDDVRVLPCEGKHVFHQACVDPWLLELSSSCPICRHDFQALETMLTGGEPTERRASQPPRFSRYLRFARRRHRHRMEEVDLTEPPLPMTSEHSQG</sequence>
<keyword evidence="14" id="KW-1185">Reference proteome</keyword>
<feature type="region of interest" description="Disordered" evidence="9">
    <location>
        <begin position="390"/>
        <end position="424"/>
    </location>
</feature>
<dbReference type="InterPro" id="IPR051653">
    <property type="entry name" value="E3_ligase_sorting_rcpt"/>
</dbReference>
<feature type="compositionally biased region" description="Basic and acidic residues" evidence="9">
    <location>
        <begin position="322"/>
        <end position="345"/>
    </location>
</feature>
<evidence type="ECO:0000256" key="8">
    <source>
        <dbReference type="PROSITE-ProRule" id="PRU00175"/>
    </source>
</evidence>
<keyword evidence="11" id="KW-0732">Signal</keyword>
<evidence type="ECO:0000256" key="10">
    <source>
        <dbReference type="SAM" id="Phobius"/>
    </source>
</evidence>
<dbReference type="Gene3D" id="3.30.40.10">
    <property type="entry name" value="Zinc/RING finger domain, C3HC4 (zinc finger)"/>
    <property type="match status" value="1"/>
</dbReference>
<feature type="compositionally biased region" description="Low complexity" evidence="9">
    <location>
        <begin position="402"/>
        <end position="414"/>
    </location>
</feature>
<dbReference type="SUPFAM" id="SSF57850">
    <property type="entry name" value="RING/U-box"/>
    <property type="match status" value="1"/>
</dbReference>
<feature type="region of interest" description="Disordered" evidence="9">
    <location>
        <begin position="514"/>
        <end position="533"/>
    </location>
</feature>
<dbReference type="PANTHER" id="PTHR47168:SF1">
    <property type="entry name" value="OS02G0798600 PROTEIN"/>
    <property type="match status" value="1"/>
</dbReference>
<dbReference type="Proteomes" id="UP000759537">
    <property type="component" value="Unassembled WGS sequence"/>
</dbReference>
<evidence type="ECO:0000256" key="2">
    <source>
        <dbReference type="ARBA" id="ARBA00022692"/>
    </source>
</evidence>
<evidence type="ECO:0000256" key="1">
    <source>
        <dbReference type="ARBA" id="ARBA00004167"/>
    </source>
</evidence>
<organism evidence="13 14">
    <name type="scientific">Russula ochroleuca</name>
    <dbReference type="NCBI Taxonomy" id="152965"/>
    <lineage>
        <taxon>Eukaryota</taxon>
        <taxon>Fungi</taxon>
        <taxon>Dikarya</taxon>
        <taxon>Basidiomycota</taxon>
        <taxon>Agaricomycotina</taxon>
        <taxon>Agaricomycetes</taxon>
        <taxon>Russulales</taxon>
        <taxon>Russulaceae</taxon>
        <taxon>Russula</taxon>
    </lineage>
</organism>
<dbReference type="AlphaFoldDB" id="A0A9P5MNL9"/>
<feature type="chain" id="PRO_5040306021" description="RING-type domain-containing protein" evidence="11">
    <location>
        <begin position="22"/>
        <end position="533"/>
    </location>
</feature>
<dbReference type="InterPro" id="IPR013083">
    <property type="entry name" value="Znf_RING/FYVE/PHD"/>
</dbReference>
<accession>A0A9P5MNL9</accession>
<evidence type="ECO:0000256" key="6">
    <source>
        <dbReference type="ARBA" id="ARBA00022989"/>
    </source>
</evidence>
<evidence type="ECO:0000256" key="3">
    <source>
        <dbReference type="ARBA" id="ARBA00022723"/>
    </source>
</evidence>
<evidence type="ECO:0000256" key="7">
    <source>
        <dbReference type="ARBA" id="ARBA00023136"/>
    </source>
</evidence>
<dbReference type="OrthoDB" id="8062037at2759"/>
<dbReference type="EMBL" id="WHVB01000034">
    <property type="protein sequence ID" value="KAF8467912.1"/>
    <property type="molecule type" value="Genomic_DNA"/>
</dbReference>
<dbReference type="GO" id="GO:0008270">
    <property type="term" value="F:zinc ion binding"/>
    <property type="evidence" value="ECO:0007669"/>
    <property type="project" value="UniProtKB-KW"/>
</dbReference>
<feature type="transmembrane region" description="Helical" evidence="10">
    <location>
        <begin position="253"/>
        <end position="278"/>
    </location>
</feature>
<gene>
    <name evidence="13" type="ORF">DFH94DRAFT_287539</name>
</gene>
<dbReference type="GO" id="GO:0016020">
    <property type="term" value="C:membrane"/>
    <property type="evidence" value="ECO:0007669"/>
    <property type="project" value="UniProtKB-SubCell"/>
</dbReference>
<proteinExistence type="predicted"/>
<keyword evidence="6 10" id="KW-1133">Transmembrane helix</keyword>
<evidence type="ECO:0000259" key="12">
    <source>
        <dbReference type="PROSITE" id="PS50089"/>
    </source>
</evidence>
<evidence type="ECO:0000256" key="5">
    <source>
        <dbReference type="ARBA" id="ARBA00022833"/>
    </source>
</evidence>
<name>A0A9P5MNL9_9AGAM</name>
<evidence type="ECO:0000256" key="4">
    <source>
        <dbReference type="ARBA" id="ARBA00022771"/>
    </source>
</evidence>
<feature type="region of interest" description="Disordered" evidence="9">
    <location>
        <begin position="322"/>
        <end position="365"/>
    </location>
</feature>
<feature type="compositionally biased region" description="Polar residues" evidence="9">
    <location>
        <begin position="353"/>
        <end position="362"/>
    </location>
</feature>
<keyword evidence="5" id="KW-0862">Zinc</keyword>
<comment type="caution">
    <text evidence="13">The sequence shown here is derived from an EMBL/GenBank/DDBJ whole genome shotgun (WGS) entry which is preliminary data.</text>
</comment>
<feature type="signal peptide" evidence="11">
    <location>
        <begin position="1"/>
        <end position="21"/>
    </location>
</feature>
<dbReference type="PANTHER" id="PTHR47168">
    <property type="entry name" value="RING ZINC FINGER DOMAIN SUPERFAMILY PROTEIN-RELATED"/>
    <property type="match status" value="1"/>
</dbReference>
<evidence type="ECO:0000313" key="13">
    <source>
        <dbReference type="EMBL" id="KAF8467912.1"/>
    </source>
</evidence>
<evidence type="ECO:0000256" key="11">
    <source>
        <dbReference type="SAM" id="SignalP"/>
    </source>
</evidence>
<keyword evidence="3" id="KW-0479">Metal-binding</keyword>
<evidence type="ECO:0000313" key="14">
    <source>
        <dbReference type="Proteomes" id="UP000759537"/>
    </source>
</evidence>
<keyword evidence="2 10" id="KW-0812">Transmembrane</keyword>
<dbReference type="Pfam" id="PF13639">
    <property type="entry name" value="zf-RING_2"/>
    <property type="match status" value="1"/>
</dbReference>
<reference evidence="13" key="1">
    <citation type="submission" date="2019-10" db="EMBL/GenBank/DDBJ databases">
        <authorList>
            <consortium name="DOE Joint Genome Institute"/>
            <person name="Kuo A."/>
            <person name="Miyauchi S."/>
            <person name="Kiss E."/>
            <person name="Drula E."/>
            <person name="Kohler A."/>
            <person name="Sanchez-Garcia M."/>
            <person name="Andreopoulos B."/>
            <person name="Barry K.W."/>
            <person name="Bonito G."/>
            <person name="Buee M."/>
            <person name="Carver A."/>
            <person name="Chen C."/>
            <person name="Cichocki N."/>
            <person name="Clum A."/>
            <person name="Culley D."/>
            <person name="Crous P.W."/>
            <person name="Fauchery L."/>
            <person name="Girlanda M."/>
            <person name="Hayes R."/>
            <person name="Keri Z."/>
            <person name="LaButti K."/>
            <person name="Lipzen A."/>
            <person name="Lombard V."/>
            <person name="Magnuson J."/>
            <person name="Maillard F."/>
            <person name="Morin E."/>
            <person name="Murat C."/>
            <person name="Nolan M."/>
            <person name="Ohm R."/>
            <person name="Pangilinan J."/>
            <person name="Pereira M."/>
            <person name="Perotto S."/>
            <person name="Peter M."/>
            <person name="Riley R."/>
            <person name="Sitrit Y."/>
            <person name="Stielow B."/>
            <person name="Szollosi G."/>
            <person name="Zifcakova L."/>
            <person name="Stursova M."/>
            <person name="Spatafora J.W."/>
            <person name="Tedersoo L."/>
            <person name="Vaario L.-M."/>
            <person name="Yamada A."/>
            <person name="Yan M."/>
            <person name="Wang P."/>
            <person name="Xu J."/>
            <person name="Bruns T."/>
            <person name="Baldrian P."/>
            <person name="Vilgalys R."/>
            <person name="Henrissat B."/>
            <person name="Grigoriev I.V."/>
            <person name="Hibbett D."/>
            <person name="Nagy L.G."/>
            <person name="Martin F.M."/>
        </authorList>
    </citation>
    <scope>NUCLEOTIDE SEQUENCE</scope>
    <source>
        <strain evidence="13">Prilba</strain>
    </source>
</reference>
<reference evidence="13" key="2">
    <citation type="journal article" date="2020" name="Nat. Commun.">
        <title>Large-scale genome sequencing of mycorrhizal fungi provides insights into the early evolution of symbiotic traits.</title>
        <authorList>
            <person name="Miyauchi S."/>
            <person name="Kiss E."/>
            <person name="Kuo A."/>
            <person name="Drula E."/>
            <person name="Kohler A."/>
            <person name="Sanchez-Garcia M."/>
            <person name="Morin E."/>
            <person name="Andreopoulos B."/>
            <person name="Barry K.W."/>
            <person name="Bonito G."/>
            <person name="Buee M."/>
            <person name="Carver A."/>
            <person name="Chen C."/>
            <person name="Cichocki N."/>
            <person name="Clum A."/>
            <person name="Culley D."/>
            <person name="Crous P.W."/>
            <person name="Fauchery L."/>
            <person name="Girlanda M."/>
            <person name="Hayes R.D."/>
            <person name="Keri Z."/>
            <person name="LaButti K."/>
            <person name="Lipzen A."/>
            <person name="Lombard V."/>
            <person name="Magnuson J."/>
            <person name="Maillard F."/>
            <person name="Murat C."/>
            <person name="Nolan M."/>
            <person name="Ohm R.A."/>
            <person name="Pangilinan J."/>
            <person name="Pereira M.F."/>
            <person name="Perotto S."/>
            <person name="Peter M."/>
            <person name="Pfister S."/>
            <person name="Riley R."/>
            <person name="Sitrit Y."/>
            <person name="Stielow J.B."/>
            <person name="Szollosi G."/>
            <person name="Zifcakova L."/>
            <person name="Stursova M."/>
            <person name="Spatafora J.W."/>
            <person name="Tedersoo L."/>
            <person name="Vaario L.M."/>
            <person name="Yamada A."/>
            <person name="Yan M."/>
            <person name="Wang P."/>
            <person name="Xu J."/>
            <person name="Bruns T."/>
            <person name="Baldrian P."/>
            <person name="Vilgalys R."/>
            <person name="Dunand C."/>
            <person name="Henrissat B."/>
            <person name="Grigoriev I.V."/>
            <person name="Hibbett D."/>
            <person name="Nagy L.G."/>
            <person name="Martin F.M."/>
        </authorList>
    </citation>
    <scope>NUCLEOTIDE SEQUENCE</scope>
    <source>
        <strain evidence="13">Prilba</strain>
    </source>
</reference>
<dbReference type="CDD" id="cd16454">
    <property type="entry name" value="RING-H2_PA-TM-RING"/>
    <property type="match status" value="1"/>
</dbReference>
<dbReference type="SMART" id="SM00184">
    <property type="entry name" value="RING"/>
    <property type="match status" value="1"/>
</dbReference>
<evidence type="ECO:0000256" key="9">
    <source>
        <dbReference type="SAM" id="MobiDB-lite"/>
    </source>
</evidence>